<keyword evidence="6" id="KW-0808">Transferase</keyword>
<comment type="similarity">
    <text evidence="4">Belongs to the purine/pyrimidine phosphoribosyltransferase family. GfcR subfamily.</text>
</comment>
<dbReference type="PANTHER" id="PTHR19278">
    <property type="entry name" value="OROTATE PHOSPHORIBOSYLTRANSFERASE"/>
    <property type="match status" value="1"/>
</dbReference>
<proteinExistence type="inferred from homology"/>
<keyword evidence="3 4" id="KW-0804">Transcription</keyword>
<evidence type="ECO:0000256" key="4">
    <source>
        <dbReference type="HAMAP-Rule" id="MF_01214"/>
    </source>
</evidence>
<dbReference type="GO" id="GO:0010468">
    <property type="term" value="P:regulation of gene expression"/>
    <property type="evidence" value="ECO:0007669"/>
    <property type="project" value="UniProtKB-UniRule"/>
</dbReference>
<accession>D2RG32</accession>
<dbReference type="NCBIfam" id="NF002620">
    <property type="entry name" value="PRK02277.1"/>
    <property type="match status" value="1"/>
</dbReference>
<evidence type="ECO:0000256" key="2">
    <source>
        <dbReference type="ARBA" id="ARBA00023125"/>
    </source>
</evidence>
<dbReference type="GeneID" id="8738835"/>
<keyword evidence="7" id="KW-1185">Reference proteome</keyword>
<dbReference type="EMBL" id="CP001857">
    <property type="protein sequence ID" value="ADB57257.1"/>
    <property type="molecule type" value="Genomic_DNA"/>
</dbReference>
<sequence>MKVDDLIERARKLKEKGLTIGEIASELNVSRETAMWLLAKVREDKVISDVYVDLRAISNPYRMRNIANAMADMIYETVDKNPDVVVGIATSGIPIATFVAEALDADLSMYYPKKLKWEGEGSRVGGVFSENFAKVDEKNCVIVDNVITTGNTIRETIEQVKNRKGSVLCSAVIIDKRGLSEIEGIPLLSLFKIVRI</sequence>
<evidence type="ECO:0000256" key="3">
    <source>
        <dbReference type="ARBA" id="ARBA00023163"/>
    </source>
</evidence>
<dbReference type="InterPro" id="IPR022854">
    <property type="entry name" value="GfcR-like"/>
</dbReference>
<dbReference type="InterPro" id="IPR029057">
    <property type="entry name" value="PRTase-like"/>
</dbReference>
<dbReference type="GO" id="GO:0003677">
    <property type="term" value="F:DNA binding"/>
    <property type="evidence" value="ECO:0007669"/>
    <property type="project" value="UniProtKB-UniRule"/>
</dbReference>
<dbReference type="Gene3D" id="3.40.50.2020">
    <property type="match status" value="1"/>
</dbReference>
<dbReference type="HOGENOM" id="CLU_111001_0_0_2"/>
<dbReference type="AlphaFoldDB" id="D2RG32"/>
<dbReference type="Proteomes" id="UP000001901">
    <property type="component" value="Chromosome"/>
</dbReference>
<keyword evidence="2 4" id="KW-0238">DNA-binding</keyword>
<dbReference type="PaxDb" id="572546-Arcpr_0186"/>
<dbReference type="GO" id="GO:0006222">
    <property type="term" value="P:UMP biosynthetic process"/>
    <property type="evidence" value="ECO:0007669"/>
    <property type="project" value="TreeGrafter"/>
</dbReference>
<dbReference type="GO" id="GO:0019856">
    <property type="term" value="P:pyrimidine nucleobase biosynthetic process"/>
    <property type="evidence" value="ECO:0007669"/>
    <property type="project" value="TreeGrafter"/>
</dbReference>
<evidence type="ECO:0000259" key="5">
    <source>
        <dbReference type="Pfam" id="PF00156"/>
    </source>
</evidence>
<reference evidence="6 7" key="1">
    <citation type="journal article" date="2010" name="Stand. Genomic Sci.">
        <title>Complete genome sequence of Archaeoglobus profundus type strain (AV18).</title>
        <authorList>
            <person name="von Jan M."/>
            <person name="Lapidus A."/>
            <person name="Del Rio T.G."/>
            <person name="Copeland A."/>
            <person name="Tice H."/>
            <person name="Cheng J.F."/>
            <person name="Lucas S."/>
            <person name="Chen F."/>
            <person name="Nolan M."/>
            <person name="Goodwin L."/>
            <person name="Han C."/>
            <person name="Pitluck S."/>
            <person name="Liolios K."/>
            <person name="Ivanova N."/>
            <person name="Mavromatis K."/>
            <person name="Ovchinnikova G."/>
            <person name="Chertkov O."/>
            <person name="Pati A."/>
            <person name="Chen A."/>
            <person name="Palaniappan K."/>
            <person name="Land M."/>
            <person name="Hauser L."/>
            <person name="Chang Y.J."/>
            <person name="Jeffries C.D."/>
            <person name="Saunders E."/>
            <person name="Brettin T."/>
            <person name="Detter J.C."/>
            <person name="Chain P."/>
            <person name="Eichinger K."/>
            <person name="Huber H."/>
            <person name="Spring S."/>
            <person name="Rohde M."/>
            <person name="Goker M."/>
            <person name="Wirth R."/>
            <person name="Woyke T."/>
            <person name="Bristow J."/>
            <person name="Eisen J.A."/>
            <person name="Markowitz V."/>
            <person name="Hugenholtz P."/>
            <person name="Kyrpides N.C."/>
            <person name="Klenk H.P."/>
        </authorList>
    </citation>
    <scope>NUCLEOTIDE SEQUENCE [LARGE SCALE GENOMIC DNA]</scope>
    <source>
        <strain evidence="7">DSM 5631 / JCM 9629 / NBRC 100127 / Av18</strain>
    </source>
</reference>
<dbReference type="CDD" id="cd06223">
    <property type="entry name" value="PRTases_typeI"/>
    <property type="match status" value="1"/>
</dbReference>
<dbReference type="eggNOG" id="arCOG00028">
    <property type="taxonomic scope" value="Archaea"/>
</dbReference>
<protein>
    <recommendedName>
        <fullName evidence="4">Transcriptional regulator GfcR</fullName>
    </recommendedName>
</protein>
<evidence type="ECO:0000313" key="6">
    <source>
        <dbReference type="EMBL" id="ADB57257.1"/>
    </source>
</evidence>
<dbReference type="STRING" id="572546.Arcpr_0186"/>
<dbReference type="OrthoDB" id="68893at2157"/>
<evidence type="ECO:0000256" key="1">
    <source>
        <dbReference type="ARBA" id="ARBA00023015"/>
    </source>
</evidence>
<name>D2RG32_ARCPA</name>
<gene>
    <name evidence="4" type="primary">gfcR</name>
    <name evidence="6" type="ordered locus">Arcpr_0186</name>
</gene>
<dbReference type="SUPFAM" id="SSF53271">
    <property type="entry name" value="PRTase-like"/>
    <property type="match status" value="1"/>
</dbReference>
<dbReference type="KEGG" id="apo:Arcpr_0186"/>
<dbReference type="InterPro" id="IPR000836">
    <property type="entry name" value="PRTase_dom"/>
</dbReference>
<keyword evidence="6" id="KW-0328">Glycosyltransferase</keyword>
<dbReference type="GO" id="GO:0004588">
    <property type="term" value="F:orotate phosphoribosyltransferase activity"/>
    <property type="evidence" value="ECO:0007669"/>
    <property type="project" value="TreeGrafter"/>
</dbReference>
<dbReference type="HAMAP" id="MF_01214">
    <property type="entry name" value="GfcR"/>
    <property type="match status" value="1"/>
</dbReference>
<organism evidence="6 7">
    <name type="scientific">Archaeoglobus profundus (strain DSM 5631 / JCM 9629 / NBRC 100127 / Av18)</name>
    <dbReference type="NCBI Taxonomy" id="572546"/>
    <lineage>
        <taxon>Archaea</taxon>
        <taxon>Methanobacteriati</taxon>
        <taxon>Methanobacteriota</taxon>
        <taxon>Archaeoglobi</taxon>
        <taxon>Archaeoglobales</taxon>
        <taxon>Archaeoglobaceae</taxon>
        <taxon>Archaeoglobus</taxon>
    </lineage>
</organism>
<dbReference type="Pfam" id="PF00156">
    <property type="entry name" value="Pribosyltran"/>
    <property type="match status" value="1"/>
</dbReference>
<dbReference type="PANTHER" id="PTHR19278:SF41">
    <property type="entry name" value="PYRE-LIKE PROTEIN"/>
    <property type="match status" value="1"/>
</dbReference>
<dbReference type="RefSeq" id="WP_012939593.1">
    <property type="nucleotide sequence ID" value="NC_013741.1"/>
</dbReference>
<keyword evidence="1 4" id="KW-0805">Transcription regulation</keyword>
<comment type="domain">
    <text evidence="4">Contains an N-terminal DNA-binding winged helix-turn-helix domain and a C-terminal regulatory domain (or effector binding domain) resembling phosphoribosyltransferase (PRT) domain.</text>
</comment>
<evidence type="ECO:0000313" key="7">
    <source>
        <dbReference type="Proteomes" id="UP000001901"/>
    </source>
</evidence>
<feature type="domain" description="Phosphoribosyltransferase" evidence="5">
    <location>
        <begin position="65"/>
        <end position="178"/>
    </location>
</feature>